<accession>A0A5N6MCS7</accession>
<dbReference type="InterPro" id="IPR009057">
    <property type="entry name" value="Homeodomain-like_sf"/>
</dbReference>
<protein>
    <recommendedName>
        <fullName evidence="10">SANT domain-containing protein</fullName>
    </recommendedName>
</protein>
<keyword evidence="4" id="KW-0539">Nucleus</keyword>
<gene>
    <name evidence="8" type="ORF">E3N88_33714</name>
</gene>
<feature type="compositionally biased region" description="Basic and acidic residues" evidence="5">
    <location>
        <begin position="410"/>
        <end position="428"/>
    </location>
</feature>
<dbReference type="GO" id="GO:0003714">
    <property type="term" value="F:transcription corepressor activity"/>
    <property type="evidence" value="ECO:0007669"/>
    <property type="project" value="TreeGrafter"/>
</dbReference>
<dbReference type="Pfam" id="PF24662">
    <property type="entry name" value="DUF7650"/>
    <property type="match status" value="1"/>
</dbReference>
<proteinExistence type="predicted"/>
<feature type="domain" description="DUF7952" evidence="7">
    <location>
        <begin position="112"/>
        <end position="239"/>
    </location>
</feature>
<dbReference type="PANTHER" id="PTHR13859">
    <property type="entry name" value="ATROPHIN-RELATED"/>
    <property type="match status" value="1"/>
</dbReference>
<evidence type="ECO:0000256" key="4">
    <source>
        <dbReference type="ARBA" id="ARBA00023242"/>
    </source>
</evidence>
<comment type="caution">
    <text evidence="8">The sequence shown here is derived from an EMBL/GenBank/DDBJ whole genome shotgun (WGS) entry which is preliminary data.</text>
</comment>
<dbReference type="Proteomes" id="UP000326396">
    <property type="component" value="Linkage Group LG6"/>
</dbReference>
<evidence type="ECO:0000259" key="7">
    <source>
        <dbReference type="Pfam" id="PF25826"/>
    </source>
</evidence>
<keyword evidence="3" id="KW-0804">Transcription</keyword>
<dbReference type="EMBL" id="SZYD01000016">
    <property type="protein sequence ID" value="KAD3338193.1"/>
    <property type="molecule type" value="Genomic_DNA"/>
</dbReference>
<sequence>MDKDDEDRNKRVEWLHSKQYSAAGNIFKDPQKTTRIGDEYQAQIPSLMTENDDQNIFEFGLSIPVTWVHNQEKNIEETMRCKANAKGKSGNVGCGTDNDLVPVPCSSCEESWSAIEHDSFILGLYIFGKNLRVVNKFMGNKGMQNVISYYYGKFYGSSEHQKWSTYRKKRISIGKKIFNGWRLHELLSRLLSNVTDECKASLTQVIRMFEAGKLSFEKYVFSLRDTMGIDLLVQAVAIGKGKQDLTIKTRTRLRSKKIQSTCSSLKTEEIVDILKDRIGLSKARLNEFFWAAVWPRLSARGWHSEQLNNYAFQKSKNIVFLAPGVTKFSRRSLIKGIQYFDSLTEVLNKVASEPHLVDHEPEKDQLVVPCVTHGSDDEHDLMKCAVVNTSFAGLVADRELTGLKSVFGETKHSTTKESQKEDVNHNTVDDSPASEAVNNVDPDEQPAKKMKLVVKQKTKHQQVKNTKNEKQHTRIVIDLNNPRVDSGLNDDSNSSSAKKMVLSKTTTNQDPDMLTRLANGQRQSRRNRALTPRAMEALANGFMNPKTKREPEDRTLRRVRAKTAPISSCGPVYLVD</sequence>
<evidence type="ECO:0000256" key="5">
    <source>
        <dbReference type="SAM" id="MobiDB-lite"/>
    </source>
</evidence>
<dbReference type="Pfam" id="PF25826">
    <property type="entry name" value="DUF7952"/>
    <property type="match status" value="1"/>
</dbReference>
<name>A0A5N6MCS7_9ASTR</name>
<dbReference type="InterPro" id="IPR056067">
    <property type="entry name" value="DUF7650"/>
</dbReference>
<keyword evidence="9" id="KW-1185">Reference proteome</keyword>
<evidence type="ECO:0000259" key="6">
    <source>
        <dbReference type="Pfam" id="PF24662"/>
    </source>
</evidence>
<feature type="domain" description="DUF7650" evidence="6">
    <location>
        <begin position="268"/>
        <end position="354"/>
    </location>
</feature>
<dbReference type="GO" id="GO:0005634">
    <property type="term" value="C:nucleus"/>
    <property type="evidence" value="ECO:0007669"/>
    <property type="project" value="UniProtKB-SubCell"/>
</dbReference>
<dbReference type="Gene3D" id="1.10.10.60">
    <property type="entry name" value="Homeodomain-like"/>
    <property type="match status" value="1"/>
</dbReference>
<keyword evidence="2" id="KW-0805">Transcription regulation</keyword>
<dbReference type="AlphaFoldDB" id="A0A5N6MCS7"/>
<dbReference type="SUPFAM" id="SSF46689">
    <property type="entry name" value="Homeodomain-like"/>
    <property type="match status" value="1"/>
</dbReference>
<organism evidence="8 9">
    <name type="scientific">Mikania micrantha</name>
    <name type="common">bitter vine</name>
    <dbReference type="NCBI Taxonomy" id="192012"/>
    <lineage>
        <taxon>Eukaryota</taxon>
        <taxon>Viridiplantae</taxon>
        <taxon>Streptophyta</taxon>
        <taxon>Embryophyta</taxon>
        <taxon>Tracheophyta</taxon>
        <taxon>Spermatophyta</taxon>
        <taxon>Magnoliopsida</taxon>
        <taxon>eudicotyledons</taxon>
        <taxon>Gunneridae</taxon>
        <taxon>Pentapetalae</taxon>
        <taxon>asterids</taxon>
        <taxon>campanulids</taxon>
        <taxon>Asterales</taxon>
        <taxon>Asteraceae</taxon>
        <taxon>Asteroideae</taxon>
        <taxon>Heliantheae alliance</taxon>
        <taxon>Eupatorieae</taxon>
        <taxon>Mikania</taxon>
    </lineage>
</organism>
<evidence type="ECO:0000256" key="2">
    <source>
        <dbReference type="ARBA" id="ARBA00023015"/>
    </source>
</evidence>
<evidence type="ECO:0000256" key="1">
    <source>
        <dbReference type="ARBA" id="ARBA00004123"/>
    </source>
</evidence>
<reference evidence="8 9" key="1">
    <citation type="submission" date="2019-05" db="EMBL/GenBank/DDBJ databases">
        <title>Mikania micrantha, genome provides insights into the molecular mechanism of rapid growth.</title>
        <authorList>
            <person name="Liu B."/>
        </authorList>
    </citation>
    <scope>NUCLEOTIDE SEQUENCE [LARGE SCALE GENOMIC DNA]</scope>
    <source>
        <strain evidence="8">NLD-2019</strain>
        <tissue evidence="8">Leaf</tissue>
    </source>
</reference>
<comment type="subcellular location">
    <subcellularLocation>
        <location evidence="1">Nucleus</location>
    </subcellularLocation>
</comment>
<evidence type="ECO:0008006" key="10">
    <source>
        <dbReference type="Google" id="ProtNLM"/>
    </source>
</evidence>
<dbReference type="PANTHER" id="PTHR13859:SF27">
    <property type="entry name" value="HOMEOBOX-LIKE DOMAIN SUPERFAMILY PROTEIN"/>
    <property type="match status" value="1"/>
</dbReference>
<dbReference type="InterPro" id="IPR057712">
    <property type="entry name" value="DUF7952"/>
</dbReference>
<evidence type="ECO:0000256" key="3">
    <source>
        <dbReference type="ARBA" id="ARBA00023163"/>
    </source>
</evidence>
<evidence type="ECO:0000313" key="8">
    <source>
        <dbReference type="EMBL" id="KAD3338193.1"/>
    </source>
</evidence>
<dbReference type="OrthoDB" id="1939398at2759"/>
<feature type="region of interest" description="Disordered" evidence="5">
    <location>
        <begin position="410"/>
        <end position="446"/>
    </location>
</feature>
<evidence type="ECO:0000313" key="9">
    <source>
        <dbReference type="Proteomes" id="UP000326396"/>
    </source>
</evidence>